<dbReference type="Gene3D" id="3.30.70.20">
    <property type="match status" value="1"/>
</dbReference>
<feature type="domain" description="4Fe-4S ferredoxin-type" evidence="4">
    <location>
        <begin position="58"/>
        <end position="84"/>
    </location>
</feature>
<evidence type="ECO:0000259" key="4">
    <source>
        <dbReference type="PROSITE" id="PS51379"/>
    </source>
</evidence>
<dbReference type="SUPFAM" id="SSF52540">
    <property type="entry name" value="P-loop containing nucleoside triphosphate hydrolases"/>
    <property type="match status" value="1"/>
</dbReference>
<comment type="caution">
    <text evidence="5">The sequence shown here is derived from an EMBL/GenBank/DDBJ whole genome shotgun (WGS) entry which is preliminary data.</text>
</comment>
<feature type="domain" description="4Fe-4S ferredoxin-type" evidence="4">
    <location>
        <begin position="85"/>
        <end position="114"/>
    </location>
</feature>
<dbReference type="GO" id="GO:0046872">
    <property type="term" value="F:metal ion binding"/>
    <property type="evidence" value="ECO:0007669"/>
    <property type="project" value="UniProtKB-KW"/>
</dbReference>
<keyword evidence="2" id="KW-0408">Iron</keyword>
<dbReference type="PROSITE" id="PS00198">
    <property type="entry name" value="4FE4S_FER_1"/>
    <property type="match status" value="1"/>
</dbReference>
<dbReference type="Proteomes" id="UP000295832">
    <property type="component" value="Unassembled WGS sequence"/>
</dbReference>
<dbReference type="InterPro" id="IPR017900">
    <property type="entry name" value="4Fe4S_Fe_S_CS"/>
</dbReference>
<keyword evidence="1" id="KW-0479">Metal-binding</keyword>
<evidence type="ECO:0000256" key="3">
    <source>
        <dbReference type="ARBA" id="ARBA00023014"/>
    </source>
</evidence>
<dbReference type="PANTHER" id="PTHR43534:SF1">
    <property type="entry name" value="4FE-4S CLUSTER CONTAINING PARA FAMILY ATPASE PROTEIN"/>
    <property type="match status" value="1"/>
</dbReference>
<dbReference type="RefSeq" id="WP_134116728.1">
    <property type="nucleotide sequence ID" value="NZ_SOEG01000013.1"/>
</dbReference>
<name>A0A4R8GYC7_9FIRM</name>
<protein>
    <submittedName>
        <fullName evidence="5">MinD superfamily P-loop ATPase</fullName>
    </submittedName>
</protein>
<dbReference type="PANTHER" id="PTHR43534">
    <property type="entry name" value="MIND SUPERFAMILY P-LOOP ATPASE CONTAINING AN INSERTED FERREDOXIN DOMAIN"/>
    <property type="match status" value="1"/>
</dbReference>
<keyword evidence="6" id="KW-1185">Reference proteome</keyword>
<dbReference type="STRING" id="926561.GCA_000379025_01530"/>
<dbReference type="InterPro" id="IPR002586">
    <property type="entry name" value="CobQ/CobB/MinD/ParA_Nub-bd_dom"/>
</dbReference>
<evidence type="ECO:0000256" key="2">
    <source>
        <dbReference type="ARBA" id="ARBA00023004"/>
    </source>
</evidence>
<dbReference type="EMBL" id="SOEG01000013">
    <property type="protein sequence ID" value="TDX51400.1"/>
    <property type="molecule type" value="Genomic_DNA"/>
</dbReference>
<evidence type="ECO:0000313" key="6">
    <source>
        <dbReference type="Proteomes" id="UP000295832"/>
    </source>
</evidence>
<dbReference type="CDD" id="cd03110">
    <property type="entry name" value="SIMIBI_bact_arch"/>
    <property type="match status" value="1"/>
</dbReference>
<dbReference type="Gene3D" id="3.40.50.300">
    <property type="entry name" value="P-loop containing nucleotide triphosphate hydrolases"/>
    <property type="match status" value="1"/>
</dbReference>
<evidence type="ECO:0000256" key="1">
    <source>
        <dbReference type="ARBA" id="ARBA00022723"/>
    </source>
</evidence>
<dbReference type="AlphaFoldDB" id="A0A4R8GYC7"/>
<dbReference type="InterPro" id="IPR017896">
    <property type="entry name" value="4Fe4S_Fe-S-bd"/>
</dbReference>
<organism evidence="5 6">
    <name type="scientific">Orenia marismortui</name>
    <dbReference type="NCBI Taxonomy" id="46469"/>
    <lineage>
        <taxon>Bacteria</taxon>
        <taxon>Bacillati</taxon>
        <taxon>Bacillota</taxon>
        <taxon>Clostridia</taxon>
        <taxon>Halanaerobiales</taxon>
        <taxon>Halobacteroidaceae</taxon>
        <taxon>Orenia</taxon>
    </lineage>
</organism>
<gene>
    <name evidence="5" type="ORF">C7959_11345</name>
</gene>
<dbReference type="Pfam" id="PF00037">
    <property type="entry name" value="Fer4"/>
    <property type="match status" value="2"/>
</dbReference>
<reference evidence="5 6" key="1">
    <citation type="submission" date="2019-03" db="EMBL/GenBank/DDBJ databases">
        <title>Subsurface microbial communities from deep shales in Ohio and West Virginia, USA.</title>
        <authorList>
            <person name="Wrighton K."/>
        </authorList>
    </citation>
    <scope>NUCLEOTIDE SEQUENCE [LARGE SCALE GENOMIC DNA]</scope>
    <source>
        <strain evidence="5 6">MSL 6dP</strain>
    </source>
</reference>
<dbReference type="Pfam" id="PF01656">
    <property type="entry name" value="CbiA"/>
    <property type="match status" value="1"/>
</dbReference>
<keyword evidence="3" id="KW-0411">Iron-sulfur</keyword>
<evidence type="ECO:0000313" key="5">
    <source>
        <dbReference type="EMBL" id="TDX51400.1"/>
    </source>
</evidence>
<dbReference type="InterPro" id="IPR027417">
    <property type="entry name" value="P-loop_NTPase"/>
</dbReference>
<accession>A0A4R8GYC7</accession>
<dbReference type="GO" id="GO:0051536">
    <property type="term" value="F:iron-sulfur cluster binding"/>
    <property type="evidence" value="ECO:0007669"/>
    <property type="project" value="UniProtKB-KW"/>
</dbReference>
<dbReference type="PROSITE" id="PS51379">
    <property type="entry name" value="4FE4S_FER_2"/>
    <property type="match status" value="2"/>
</dbReference>
<sequence>MKKLTVISGKGGTGKTTVTANLAALADDLVLADCDVDAPNMHLLMNPEVIEADIFKGAKVAVKDDDKCINCGLCQELCNFKAITSKFEVDELRCEGCGLCVAKCPMQAFELKLEETGDLYRSKTKFAPMIHAKLKVGAENSGKLVSKVKENAEEIAKVENKELLLIDGSPGIGCPVISSINGVDYVLIVTEPTKSGLADLKRVLKVVKHFKIAAMVAINKYDLNLDLTAEIEEYCRGKDISVIGTIPFSSEIVDAMRQGELVVEYAAKSSVSVAISEIMDNLEFIIDN</sequence>
<proteinExistence type="predicted"/>